<proteinExistence type="predicted"/>
<keyword evidence="3" id="KW-1185">Reference proteome</keyword>
<evidence type="ECO:0000313" key="2">
    <source>
        <dbReference type="EMBL" id="GAP48183.1"/>
    </source>
</evidence>
<name>A0A0K8PKC1_STRAJ</name>
<dbReference type="EMBL" id="DF968254">
    <property type="protein sequence ID" value="GAP48183.1"/>
    <property type="molecule type" value="Genomic_DNA"/>
</dbReference>
<protein>
    <submittedName>
        <fullName evidence="2">Uncharacterized protein</fullName>
    </submittedName>
</protein>
<gene>
    <name evidence="2" type="ORF">SAZU_3009</name>
</gene>
<reference evidence="2" key="1">
    <citation type="journal article" date="2015" name="Genome Announc.">
        <title>Draft Genome Sequence of Thiostrepton-Producing Streptomyces azureus ATCC 14921.</title>
        <authorList>
            <person name="Sakihara K."/>
            <person name="Maeda J."/>
            <person name="Tashiro K."/>
            <person name="Fujino Y."/>
            <person name="Kuhara S."/>
            <person name="Ohshima T."/>
            <person name="Ogata S."/>
            <person name="Doi K."/>
        </authorList>
    </citation>
    <scope>NUCLEOTIDE SEQUENCE [LARGE SCALE GENOMIC DNA]</scope>
    <source>
        <strain evidence="2">ATCC14921</strain>
    </source>
</reference>
<dbReference type="AlphaFoldDB" id="A0A0K8PKC1"/>
<evidence type="ECO:0000313" key="3">
    <source>
        <dbReference type="Proteomes" id="UP000053859"/>
    </source>
</evidence>
<dbReference type="PATRIC" id="fig|146537.3.peg.3170"/>
<accession>A0A0K8PKC1</accession>
<organism evidence="2 3">
    <name type="scientific">Streptomyces azureus</name>
    <dbReference type="NCBI Taxonomy" id="146537"/>
    <lineage>
        <taxon>Bacteria</taxon>
        <taxon>Bacillati</taxon>
        <taxon>Actinomycetota</taxon>
        <taxon>Actinomycetes</taxon>
        <taxon>Kitasatosporales</taxon>
        <taxon>Streptomycetaceae</taxon>
        <taxon>Streptomyces</taxon>
    </lineage>
</organism>
<dbReference type="Proteomes" id="UP000053859">
    <property type="component" value="Unassembled WGS sequence"/>
</dbReference>
<evidence type="ECO:0000256" key="1">
    <source>
        <dbReference type="SAM" id="MobiDB-lite"/>
    </source>
</evidence>
<feature type="region of interest" description="Disordered" evidence="1">
    <location>
        <begin position="28"/>
        <end position="50"/>
    </location>
</feature>
<sequence>MLAAAIGFGLTMTGITTYELVSGRNLGGGRSTTAGDVFTGDGKSASGSGG</sequence>